<dbReference type="InterPro" id="IPR020084">
    <property type="entry name" value="NUDIX_hydrolase_CS"/>
</dbReference>
<dbReference type="SUPFAM" id="SSF55811">
    <property type="entry name" value="Nudix"/>
    <property type="match status" value="1"/>
</dbReference>
<gene>
    <name evidence="3" type="primary">138L</name>
    <name evidence="3" type="ORF">IIV30_138L</name>
</gene>
<dbReference type="PROSITE" id="PS00893">
    <property type="entry name" value="NUDIX_BOX"/>
    <property type="match status" value="1"/>
</dbReference>
<dbReference type="GO" id="GO:0016787">
    <property type="term" value="F:hydrolase activity"/>
    <property type="evidence" value="ECO:0007669"/>
    <property type="project" value="UniProtKB-KW"/>
</dbReference>
<accession>W8W1U0</accession>
<dbReference type="Gene3D" id="3.90.79.10">
    <property type="entry name" value="Nucleoside Triphosphate Pyrophosphohydrolase"/>
    <property type="match status" value="1"/>
</dbReference>
<dbReference type="InterPro" id="IPR000086">
    <property type="entry name" value="NUDIX_hydrolase_dom"/>
</dbReference>
<dbReference type="RefSeq" id="YP_009010432.1">
    <property type="nucleotide sequence ID" value="NC_023611.1"/>
</dbReference>
<dbReference type="EMBL" id="HF920636">
    <property type="protein sequence ID" value="CCV02333.1"/>
    <property type="molecule type" value="Genomic_DNA"/>
</dbReference>
<evidence type="ECO:0000313" key="4">
    <source>
        <dbReference type="Proteomes" id="UP000136450"/>
    </source>
</evidence>
<name>W8W1U0_9VIRU</name>
<dbReference type="KEGG" id="vg:18501332"/>
<dbReference type="PROSITE" id="PS51462">
    <property type="entry name" value="NUDIX"/>
    <property type="match status" value="1"/>
</dbReference>
<dbReference type="Proteomes" id="UP000136450">
    <property type="component" value="Segment"/>
</dbReference>
<dbReference type="OrthoDB" id="20531at10239"/>
<protein>
    <recommendedName>
        <fullName evidence="2">Nudix hydrolase domain-containing protein</fullName>
    </recommendedName>
</protein>
<reference evidence="3 4" key="1">
    <citation type="submission" date="2013-03" db="EMBL/GenBank/DDBJ databases">
        <title>Genomic and evolutionary features of invertebrate iridoviruse.</title>
        <authorList>
            <person name="Piegu B."/>
            <person name="Guizard S."/>
            <person name="Bideshi D."/>
            <person name="Spears T."/>
            <person name="Federici B."/>
            <person name="Bigot Y."/>
        </authorList>
    </citation>
    <scope>NUCLEOTIDE SEQUENCE [LARGE SCALE GENOMIC DNA]</scope>
</reference>
<evidence type="ECO:0000256" key="1">
    <source>
        <dbReference type="ARBA" id="ARBA00022801"/>
    </source>
</evidence>
<dbReference type="InterPro" id="IPR015797">
    <property type="entry name" value="NUDIX_hydrolase-like_dom_sf"/>
</dbReference>
<dbReference type="GeneID" id="18501332"/>
<proteinExistence type="predicted"/>
<evidence type="ECO:0000313" key="3">
    <source>
        <dbReference type="EMBL" id="CCV02333.1"/>
    </source>
</evidence>
<organism evidence="3 4">
    <name type="scientific">Invertebrate iridescent virus 30</name>
    <dbReference type="NCBI Taxonomy" id="345585"/>
    <lineage>
        <taxon>Viruses</taxon>
        <taxon>Varidnaviria</taxon>
        <taxon>Bamfordvirae</taxon>
        <taxon>Nucleocytoviricota</taxon>
        <taxon>Megaviricetes</taxon>
        <taxon>Pimascovirales</taxon>
        <taxon>Pimascovirales incertae sedis</taxon>
        <taxon>Iridoviridae</taxon>
        <taxon>Betairidovirinae</taxon>
        <taxon>Chloriridovirus</taxon>
        <taxon>Chloriridovirus simulium1</taxon>
        <taxon>Invertebrate iridescent virus 22</taxon>
    </lineage>
</organism>
<keyword evidence="1" id="KW-0378">Hydrolase</keyword>
<feature type="domain" description="Nudix hydrolase" evidence="2">
    <location>
        <begin position="40"/>
        <end position="224"/>
    </location>
</feature>
<evidence type="ECO:0000259" key="2">
    <source>
        <dbReference type="PROSITE" id="PS51462"/>
    </source>
</evidence>
<sequence>MNQKLTKIFYGKNENRYIAKVDIGENVLKKVLNTTFSTCSKKISFNLMLMTTDHKVLLLERTQSFHFSKVVKDLKIGSINFGMLESLYPMEMEKIRKIFFDFIPPHNISPQSSSVFLFPGGHSKAKETIALTLYRELYEETGYTINFQNLRFNQSCLFKVLIYDLLVKKTFNNFVFPVKVDISSSEITNKFKNTKHTRNPTFIDIKTCTSLFDAFIKVQEYMLL</sequence>